<name>A0A164G0N9_9CRUS</name>
<reference evidence="2 3" key="1">
    <citation type="submission" date="2016-03" db="EMBL/GenBank/DDBJ databases">
        <title>EvidentialGene: Evidence-directed Construction of Genes on Genomes.</title>
        <authorList>
            <person name="Gilbert D.G."/>
            <person name="Choi J.-H."/>
            <person name="Mockaitis K."/>
            <person name="Colbourne J."/>
            <person name="Pfrender M."/>
        </authorList>
    </citation>
    <scope>NUCLEOTIDE SEQUENCE [LARGE SCALE GENOMIC DNA]</scope>
    <source>
        <strain evidence="2 3">Xinb3</strain>
        <tissue evidence="2">Complete organism</tissue>
    </source>
</reference>
<evidence type="ECO:0000256" key="1">
    <source>
        <dbReference type="SAM" id="MobiDB-lite"/>
    </source>
</evidence>
<protein>
    <submittedName>
        <fullName evidence="2">Uncharacterized protein</fullName>
    </submittedName>
</protein>
<dbReference type="AlphaFoldDB" id="A0A164G0N9"/>
<comment type="caution">
    <text evidence="2">The sequence shown here is derived from an EMBL/GenBank/DDBJ whole genome shotgun (WGS) entry which is preliminary data.</text>
</comment>
<feature type="region of interest" description="Disordered" evidence="1">
    <location>
        <begin position="1"/>
        <end position="24"/>
    </location>
</feature>
<evidence type="ECO:0000313" key="3">
    <source>
        <dbReference type="Proteomes" id="UP000076858"/>
    </source>
</evidence>
<sequence length="57" mass="6462">MSITYNTMTLHSSSKQQTKPTITTKHKTLNLYKKELNSQAVKHSVVKSRTTSKLEIA</sequence>
<proteinExistence type="predicted"/>
<dbReference type="Proteomes" id="UP000076858">
    <property type="component" value="Unassembled WGS sequence"/>
</dbReference>
<feature type="compositionally biased region" description="Polar residues" evidence="1">
    <location>
        <begin position="1"/>
        <end position="23"/>
    </location>
</feature>
<gene>
    <name evidence="2" type="ORF">APZ42_006235</name>
</gene>
<accession>A0A164G0N9</accession>
<evidence type="ECO:0000313" key="2">
    <source>
        <dbReference type="EMBL" id="KZR98376.1"/>
    </source>
</evidence>
<dbReference type="EMBL" id="LRGB01017309">
    <property type="protein sequence ID" value="KZR98376.1"/>
    <property type="molecule type" value="Genomic_DNA"/>
</dbReference>
<keyword evidence="3" id="KW-1185">Reference proteome</keyword>
<organism evidence="2 3">
    <name type="scientific">Daphnia magna</name>
    <dbReference type="NCBI Taxonomy" id="35525"/>
    <lineage>
        <taxon>Eukaryota</taxon>
        <taxon>Metazoa</taxon>
        <taxon>Ecdysozoa</taxon>
        <taxon>Arthropoda</taxon>
        <taxon>Crustacea</taxon>
        <taxon>Branchiopoda</taxon>
        <taxon>Diplostraca</taxon>
        <taxon>Cladocera</taxon>
        <taxon>Anomopoda</taxon>
        <taxon>Daphniidae</taxon>
        <taxon>Daphnia</taxon>
    </lineage>
</organism>